<keyword evidence="1" id="KW-0732">Signal</keyword>
<feature type="signal peptide" evidence="1">
    <location>
        <begin position="1"/>
        <end position="18"/>
    </location>
</feature>
<protein>
    <submittedName>
        <fullName evidence="2">Uncharacterized protein</fullName>
    </submittedName>
</protein>
<evidence type="ECO:0000313" key="2">
    <source>
        <dbReference type="EMBL" id="KAF7350098.1"/>
    </source>
</evidence>
<sequence>MLPALTFIPFILFSVVTSVQFPGCLPDEDATIVENPSFPVFSPTGQITNLTLTYFTCPSRQAQAEPEGAPINICGIMDSSEVFAGTFNCDQAPGDLPKLADCGDIDTVVFDNLIRPMELSVPAQSGLAVSLPNNTCAIVFLNDDGHDNYQTCLDDVVQILDDLRNAGGCPGPLRDGFIGSVRSPIQPGVQNWEVRITSSSFLTD</sequence>
<accession>A0A8H7CWP4</accession>
<evidence type="ECO:0000256" key="1">
    <source>
        <dbReference type="SAM" id="SignalP"/>
    </source>
</evidence>
<dbReference type="Proteomes" id="UP000620124">
    <property type="component" value="Unassembled WGS sequence"/>
</dbReference>
<feature type="chain" id="PRO_5034123910" evidence="1">
    <location>
        <begin position="19"/>
        <end position="204"/>
    </location>
</feature>
<gene>
    <name evidence="2" type="ORF">MVEN_01311900</name>
</gene>
<comment type="caution">
    <text evidence="2">The sequence shown here is derived from an EMBL/GenBank/DDBJ whole genome shotgun (WGS) entry which is preliminary data.</text>
</comment>
<keyword evidence="3" id="KW-1185">Reference proteome</keyword>
<organism evidence="2 3">
    <name type="scientific">Mycena venus</name>
    <dbReference type="NCBI Taxonomy" id="2733690"/>
    <lineage>
        <taxon>Eukaryota</taxon>
        <taxon>Fungi</taxon>
        <taxon>Dikarya</taxon>
        <taxon>Basidiomycota</taxon>
        <taxon>Agaricomycotina</taxon>
        <taxon>Agaricomycetes</taxon>
        <taxon>Agaricomycetidae</taxon>
        <taxon>Agaricales</taxon>
        <taxon>Marasmiineae</taxon>
        <taxon>Mycenaceae</taxon>
        <taxon>Mycena</taxon>
    </lineage>
</organism>
<reference evidence="2" key="1">
    <citation type="submission" date="2020-05" db="EMBL/GenBank/DDBJ databases">
        <title>Mycena genomes resolve the evolution of fungal bioluminescence.</title>
        <authorList>
            <person name="Tsai I.J."/>
        </authorList>
    </citation>
    <scope>NUCLEOTIDE SEQUENCE</scope>
    <source>
        <strain evidence="2">CCC161011</strain>
    </source>
</reference>
<evidence type="ECO:0000313" key="3">
    <source>
        <dbReference type="Proteomes" id="UP000620124"/>
    </source>
</evidence>
<dbReference type="AlphaFoldDB" id="A0A8H7CWP4"/>
<dbReference type="EMBL" id="JACAZI010000010">
    <property type="protein sequence ID" value="KAF7350098.1"/>
    <property type="molecule type" value="Genomic_DNA"/>
</dbReference>
<proteinExistence type="predicted"/>
<name>A0A8H7CWP4_9AGAR</name>
<dbReference type="OrthoDB" id="2953916at2759"/>